<dbReference type="Proteomes" id="UP000515275">
    <property type="component" value="Chromosome"/>
</dbReference>
<evidence type="ECO:0000313" key="2">
    <source>
        <dbReference type="Proteomes" id="UP000515275"/>
    </source>
</evidence>
<dbReference type="Pfam" id="PF20079">
    <property type="entry name" value="DUF6474"/>
    <property type="match status" value="1"/>
</dbReference>
<keyword evidence="2" id="KW-1185">Reference proteome</keyword>
<sequence>MGLLSTMRKRRQEKKAVEKAAKARALAEAKADAKLEKAKEKYLRKTAKQVRKADAKELKNRREHEEKMAAAALEQLKAGNFNRSNVNRYLGAARVALPALLPLIYRGMTQLKEANERGTAQSHGVSAEDMAQFSGDGAPQQARIRQIRKDISKGGLPMGFAKDVDERMDDLEEAVKNTSHMNNEQTRHALQAISRELDLVEAQIDIKRGK</sequence>
<proteinExistence type="predicted"/>
<gene>
    <name evidence="1" type="ORF">GP473_00490</name>
</gene>
<dbReference type="RefSeq" id="WP_185769664.1">
    <property type="nucleotide sequence ID" value="NZ_CP046883.1"/>
</dbReference>
<accession>A0A7G7YLK5</accession>
<protein>
    <submittedName>
        <fullName evidence="1">Uncharacterized protein</fullName>
    </submittedName>
</protein>
<dbReference type="KEGG" id="cans:GP473_00490"/>
<reference evidence="1 2" key="1">
    <citation type="submission" date="2019-12" db="EMBL/GenBank/DDBJ databases">
        <title>Corynebacterium sp. nov., isolated from feces of the Anser Albifrons in China.</title>
        <authorList>
            <person name="Liu Q."/>
        </authorList>
    </citation>
    <scope>NUCLEOTIDE SEQUENCE [LARGE SCALE GENOMIC DNA]</scope>
    <source>
        <strain evidence="1 2">23H37-10</strain>
    </source>
</reference>
<evidence type="ECO:0000313" key="1">
    <source>
        <dbReference type="EMBL" id="QNH95375.1"/>
    </source>
</evidence>
<name>A0A7G7YLK5_9CORY</name>
<dbReference type="EMBL" id="CP046883">
    <property type="protein sequence ID" value="QNH95375.1"/>
    <property type="molecule type" value="Genomic_DNA"/>
</dbReference>
<dbReference type="InterPro" id="IPR045522">
    <property type="entry name" value="DUF6474"/>
</dbReference>
<dbReference type="AlphaFoldDB" id="A0A7G7YLK5"/>
<organism evidence="1 2">
    <name type="scientific">Corynebacterium anserum</name>
    <dbReference type="NCBI Taxonomy" id="2684406"/>
    <lineage>
        <taxon>Bacteria</taxon>
        <taxon>Bacillati</taxon>
        <taxon>Actinomycetota</taxon>
        <taxon>Actinomycetes</taxon>
        <taxon>Mycobacteriales</taxon>
        <taxon>Corynebacteriaceae</taxon>
        <taxon>Corynebacterium</taxon>
    </lineage>
</organism>